<comment type="caution">
    <text evidence="1">The sequence shown here is derived from an EMBL/GenBank/DDBJ whole genome shotgun (WGS) entry which is preliminary data.</text>
</comment>
<name>A0A392SKT5_9FABA</name>
<evidence type="ECO:0000313" key="2">
    <source>
        <dbReference type="Proteomes" id="UP000265520"/>
    </source>
</evidence>
<organism evidence="1 2">
    <name type="scientific">Trifolium medium</name>
    <dbReference type="NCBI Taxonomy" id="97028"/>
    <lineage>
        <taxon>Eukaryota</taxon>
        <taxon>Viridiplantae</taxon>
        <taxon>Streptophyta</taxon>
        <taxon>Embryophyta</taxon>
        <taxon>Tracheophyta</taxon>
        <taxon>Spermatophyta</taxon>
        <taxon>Magnoliopsida</taxon>
        <taxon>eudicotyledons</taxon>
        <taxon>Gunneridae</taxon>
        <taxon>Pentapetalae</taxon>
        <taxon>rosids</taxon>
        <taxon>fabids</taxon>
        <taxon>Fabales</taxon>
        <taxon>Fabaceae</taxon>
        <taxon>Papilionoideae</taxon>
        <taxon>50 kb inversion clade</taxon>
        <taxon>NPAAA clade</taxon>
        <taxon>Hologalegina</taxon>
        <taxon>IRL clade</taxon>
        <taxon>Trifolieae</taxon>
        <taxon>Trifolium</taxon>
    </lineage>
</organism>
<protein>
    <submittedName>
        <fullName evidence="1">Uncharacterized protein</fullName>
    </submittedName>
</protein>
<dbReference type="AlphaFoldDB" id="A0A392SKT5"/>
<accession>A0A392SKT5</accession>
<feature type="non-terminal residue" evidence="1">
    <location>
        <position position="35"/>
    </location>
</feature>
<sequence length="35" mass="3973">MTSCFLSSPYIARKATKRAIVVGVEYYGYKDKLRG</sequence>
<reference evidence="1 2" key="1">
    <citation type="journal article" date="2018" name="Front. Plant Sci.">
        <title>Red Clover (Trifolium pratense) and Zigzag Clover (T. medium) - A Picture of Genomic Similarities and Differences.</title>
        <authorList>
            <person name="Dluhosova J."/>
            <person name="Istvanek J."/>
            <person name="Nedelnik J."/>
            <person name="Repkova J."/>
        </authorList>
    </citation>
    <scope>NUCLEOTIDE SEQUENCE [LARGE SCALE GENOMIC DNA]</scope>
    <source>
        <strain evidence="2">cv. 10/8</strain>
        <tissue evidence="1">Leaf</tissue>
    </source>
</reference>
<evidence type="ECO:0000313" key="1">
    <source>
        <dbReference type="EMBL" id="MCI49057.1"/>
    </source>
</evidence>
<dbReference type="EMBL" id="LXQA010395318">
    <property type="protein sequence ID" value="MCI49057.1"/>
    <property type="molecule type" value="Genomic_DNA"/>
</dbReference>
<dbReference type="Proteomes" id="UP000265520">
    <property type="component" value="Unassembled WGS sequence"/>
</dbReference>
<proteinExistence type="predicted"/>
<keyword evidence="2" id="KW-1185">Reference proteome</keyword>